<gene>
    <name evidence="4" type="ORF">JOC48_002002</name>
</gene>
<dbReference type="Gene3D" id="2.60.40.1220">
    <property type="match status" value="1"/>
</dbReference>
<reference evidence="4 5" key="1">
    <citation type="submission" date="2021-01" db="EMBL/GenBank/DDBJ databases">
        <title>Genomic Encyclopedia of Type Strains, Phase IV (KMG-IV): sequencing the most valuable type-strain genomes for metagenomic binning, comparative biology and taxonomic classification.</title>
        <authorList>
            <person name="Goeker M."/>
        </authorList>
    </citation>
    <scope>NUCLEOTIDE SEQUENCE [LARGE SCALE GENOMIC DNA]</scope>
    <source>
        <strain evidence="4 5">DSM 23711</strain>
    </source>
</reference>
<keyword evidence="5" id="KW-1185">Reference proteome</keyword>
<dbReference type="InterPro" id="IPR011044">
    <property type="entry name" value="Quino_amine_DH_bsu"/>
</dbReference>
<proteinExistence type="predicted"/>
<evidence type="ECO:0000259" key="3">
    <source>
        <dbReference type="Pfam" id="PF13205"/>
    </source>
</evidence>
<evidence type="ECO:0000313" key="5">
    <source>
        <dbReference type="Proteomes" id="UP001296943"/>
    </source>
</evidence>
<dbReference type="Proteomes" id="UP001296943">
    <property type="component" value="Unassembled WGS sequence"/>
</dbReference>
<evidence type="ECO:0000313" key="4">
    <source>
        <dbReference type="EMBL" id="MBM7571506.1"/>
    </source>
</evidence>
<sequence length="733" mass="84060">MKRRILILSICITFMGLLSIYFLSSPKITAEVSSSSSHVSIFKNWTVEFSRQMDPSTITDEDLYVLNESNEKMPISYSWQNNGRSLQIHAPEEGYQYNAFYRLIISQNLTSVNGEKLSKPFNYEFQTANELPSIKDEKHLNKLLVDRSNQQSMRFGALEATEGVTDESSSSTGDSNTSKTNVQVEGIDEADIVKIDGNHIYFVREEDIIVATADNENSKLVSIIKEDKFRPVELYIDEDKLIVIGHKHEQIQETTNKSEIEIYPNFRNQMTTIIYDITDKENPSKIREVSTVGSYVSSRIKGDYIYLIANHMPDFYILREMDGNEDIDLRPSYMDTGLDGKQTRIPYENIHYLPESNESQFLILTSINLNDLEQEANIKTYLGTSNDIYMSSDYLYTTVRKYPNLDESSTTRIGFQSMNTEIVQFEIDEGSISFHASTVIEGTLVNQFAMDERNGTFRVATTKMEDFENNQESMNNLYTFDLHLNRIGSLEGLAEGEQIYSVRFMEDRAYMVTFEQIDPLFVIDLQDPTSPTVLGELKIPGFSNYLHPINDDFVIGFGQNTKLVERGEGREPIVRQDGLKLSLFNIQDVTNPTEMDTEIIGGAGSYSDLNYNHKALYVHPDEPLYGFPLTIFEEEVGQKEDREFIKQSFEFEGQYLYSITPEEGISLKETFTHQKGNLDYPDWHSQMKRLVSKDEIIYGLSHNKISVYDLHSGTTVQTIDLPVKEKEDYHAIE</sequence>
<organism evidence="4 5">
    <name type="scientific">Aquibacillus albus</name>
    <dbReference type="NCBI Taxonomy" id="1168171"/>
    <lineage>
        <taxon>Bacteria</taxon>
        <taxon>Bacillati</taxon>
        <taxon>Bacillota</taxon>
        <taxon>Bacilli</taxon>
        <taxon>Bacillales</taxon>
        <taxon>Bacillaceae</taxon>
        <taxon>Aquibacillus</taxon>
    </lineage>
</organism>
<dbReference type="InterPro" id="IPR032812">
    <property type="entry name" value="SbsA_Ig"/>
</dbReference>
<protein>
    <submittedName>
        <fullName evidence="4">Secreted protein with C-terminal beta-propeller domain</fullName>
    </submittedName>
</protein>
<comment type="caution">
    <text evidence="4">The sequence shown here is derived from an EMBL/GenBank/DDBJ whole genome shotgun (WGS) entry which is preliminary data.</text>
</comment>
<dbReference type="InterPro" id="IPR014755">
    <property type="entry name" value="Cu-Rt/internalin_Ig-like"/>
</dbReference>
<dbReference type="Pfam" id="PF09826">
    <property type="entry name" value="Beta_propel"/>
    <property type="match status" value="1"/>
</dbReference>
<dbReference type="InterPro" id="IPR019198">
    <property type="entry name" value="Beta_propeller_containing"/>
</dbReference>
<evidence type="ECO:0000256" key="1">
    <source>
        <dbReference type="ARBA" id="ARBA00022729"/>
    </source>
</evidence>
<dbReference type="Pfam" id="PF13205">
    <property type="entry name" value="Big_5"/>
    <property type="match status" value="1"/>
</dbReference>
<evidence type="ECO:0000256" key="2">
    <source>
        <dbReference type="SAM" id="MobiDB-lite"/>
    </source>
</evidence>
<feature type="compositionally biased region" description="Low complexity" evidence="2">
    <location>
        <begin position="161"/>
        <end position="180"/>
    </location>
</feature>
<name>A0ABS2N031_9BACI</name>
<accession>A0ABS2N031</accession>
<dbReference type="SUPFAM" id="SSF50969">
    <property type="entry name" value="YVTN repeat-like/Quinoprotein amine dehydrogenase"/>
    <property type="match status" value="1"/>
</dbReference>
<dbReference type="EMBL" id="JAFBDR010000009">
    <property type="protein sequence ID" value="MBM7571506.1"/>
    <property type="molecule type" value="Genomic_DNA"/>
</dbReference>
<keyword evidence="1" id="KW-0732">Signal</keyword>
<feature type="region of interest" description="Disordered" evidence="2">
    <location>
        <begin position="160"/>
        <end position="180"/>
    </location>
</feature>
<dbReference type="RefSeq" id="WP_204499169.1">
    <property type="nucleotide sequence ID" value="NZ_JAFBDR010000009.1"/>
</dbReference>
<feature type="domain" description="SbsA Ig-like" evidence="3">
    <location>
        <begin position="34"/>
        <end position="127"/>
    </location>
</feature>